<reference evidence="2" key="2">
    <citation type="submission" date="2021-04" db="EMBL/GenBank/DDBJ databases">
        <authorList>
            <person name="Gilroy R."/>
        </authorList>
    </citation>
    <scope>NUCLEOTIDE SEQUENCE</scope>
    <source>
        <strain evidence="2">Gambia15-2214</strain>
    </source>
</reference>
<dbReference type="InterPro" id="IPR010982">
    <property type="entry name" value="Lambda_DNA-bd_dom_sf"/>
</dbReference>
<comment type="caution">
    <text evidence="2">The sequence shown here is derived from an EMBL/GenBank/DDBJ whole genome shotgun (WGS) entry which is preliminary data.</text>
</comment>
<dbReference type="GO" id="GO:0003677">
    <property type="term" value="F:DNA binding"/>
    <property type="evidence" value="ECO:0007669"/>
    <property type="project" value="InterPro"/>
</dbReference>
<dbReference type="Pfam" id="PF13413">
    <property type="entry name" value="HTH_25"/>
    <property type="match status" value="1"/>
</dbReference>
<dbReference type="InterPro" id="IPR050400">
    <property type="entry name" value="Bact_Cytoskel_RodZ"/>
</dbReference>
<dbReference type="PANTHER" id="PTHR34475">
    <property type="match status" value="1"/>
</dbReference>
<keyword evidence="1" id="KW-1133">Transmembrane helix</keyword>
<evidence type="ECO:0000313" key="3">
    <source>
        <dbReference type="Proteomes" id="UP000823914"/>
    </source>
</evidence>
<dbReference type="Proteomes" id="UP000823914">
    <property type="component" value="Unassembled WGS sequence"/>
</dbReference>
<accession>A0A9E2NYS0</accession>
<dbReference type="PANTHER" id="PTHR34475:SF1">
    <property type="entry name" value="CYTOSKELETON PROTEIN RODZ"/>
    <property type="match status" value="1"/>
</dbReference>
<dbReference type="CDD" id="cd00093">
    <property type="entry name" value="HTH_XRE"/>
    <property type="match status" value="1"/>
</dbReference>
<keyword evidence="1" id="KW-0812">Transmembrane</keyword>
<feature type="transmembrane region" description="Helical" evidence="1">
    <location>
        <begin position="94"/>
        <end position="116"/>
    </location>
</feature>
<name>A0A9E2NYS0_9SPIR</name>
<evidence type="ECO:0000313" key="2">
    <source>
        <dbReference type="EMBL" id="MBU3850006.1"/>
    </source>
</evidence>
<reference evidence="2" key="1">
    <citation type="journal article" date="2021" name="PeerJ">
        <title>Extensive microbial diversity within the chicken gut microbiome revealed by metagenomics and culture.</title>
        <authorList>
            <person name="Gilroy R."/>
            <person name="Ravi A."/>
            <person name="Getino M."/>
            <person name="Pursley I."/>
            <person name="Horton D.L."/>
            <person name="Alikhan N.F."/>
            <person name="Baker D."/>
            <person name="Gharbi K."/>
            <person name="Hall N."/>
            <person name="Watson M."/>
            <person name="Adriaenssens E.M."/>
            <person name="Foster-Nyarko E."/>
            <person name="Jarju S."/>
            <person name="Secka A."/>
            <person name="Antonio M."/>
            <person name="Oren A."/>
            <person name="Chaudhuri R.R."/>
            <person name="La Ragione R."/>
            <person name="Hildebrand F."/>
            <person name="Pallen M.J."/>
        </authorList>
    </citation>
    <scope>NUCLEOTIDE SEQUENCE</scope>
    <source>
        <strain evidence="2">Gambia15-2214</strain>
    </source>
</reference>
<sequence>MESFGKILIEARQEKNIEIETAASDTAISKNFLEALESEDIDKFPSNTYAIGFLRNYAEYLGVDVNQVVTLYRAKRIQNTPTPESLLQKQKRPYIKVIIIISIVLVLAGIGAFFYITYLQQQERAKEEATLLTNKVTAGKYILTDQPLTKRVYKGDIITVPTAEGDIDLVVAQTLEELHLITPVGTQILELSEEREIDIDGKEGTELIVYLSDISRTDASRGAEVRIMVKDGNSIRYAETDTAAIPNAADITKEKLTIMQDNRAYPFTTSITFRAPCIFRYKVDNQEPIEDYYTTNDLITVQSMNGIRMWVSNINAIKIQVLANSRTHDLEVGKAGQVVVQDIKWVREPDGTYKIAVIDVD</sequence>
<keyword evidence="1" id="KW-0472">Membrane</keyword>
<dbReference type="Gene3D" id="1.10.260.40">
    <property type="entry name" value="lambda repressor-like DNA-binding domains"/>
    <property type="match status" value="1"/>
</dbReference>
<gene>
    <name evidence="2" type="ORF">IAA16_05530</name>
</gene>
<protein>
    <submittedName>
        <fullName evidence="2">Helix-turn-helix domain-containing protein</fullName>
    </submittedName>
</protein>
<evidence type="ECO:0000256" key="1">
    <source>
        <dbReference type="SAM" id="Phobius"/>
    </source>
</evidence>
<organism evidence="2 3">
    <name type="scientific">Candidatus Treponema excrementipullorum</name>
    <dbReference type="NCBI Taxonomy" id="2838768"/>
    <lineage>
        <taxon>Bacteria</taxon>
        <taxon>Pseudomonadati</taxon>
        <taxon>Spirochaetota</taxon>
        <taxon>Spirochaetia</taxon>
        <taxon>Spirochaetales</taxon>
        <taxon>Treponemataceae</taxon>
        <taxon>Treponema</taxon>
    </lineage>
</organism>
<proteinExistence type="predicted"/>
<dbReference type="AlphaFoldDB" id="A0A9E2NYS0"/>
<dbReference type="EMBL" id="JAHLFV010000131">
    <property type="protein sequence ID" value="MBU3850006.1"/>
    <property type="molecule type" value="Genomic_DNA"/>
</dbReference>
<dbReference type="InterPro" id="IPR001387">
    <property type="entry name" value="Cro/C1-type_HTH"/>
</dbReference>